<dbReference type="Proteomes" id="UP000237889">
    <property type="component" value="Chromosome"/>
</dbReference>
<evidence type="ECO:0000256" key="4">
    <source>
        <dbReference type="RuleBase" id="RU003939"/>
    </source>
</evidence>
<dbReference type="OrthoDB" id="9804203at2"/>
<evidence type="ECO:0000313" key="7">
    <source>
        <dbReference type="Proteomes" id="UP000237889"/>
    </source>
</evidence>
<reference evidence="6 7" key="1">
    <citation type="submission" date="2018-03" db="EMBL/GenBank/DDBJ databases">
        <title>Genome sequencing of Phreatobacter sp.</title>
        <authorList>
            <person name="Kim S.-J."/>
            <person name="Heo J."/>
            <person name="Kwon S.-W."/>
        </authorList>
    </citation>
    <scope>NUCLEOTIDE SEQUENCE [LARGE SCALE GENOMIC DNA]</scope>
    <source>
        <strain evidence="6 7">S-12</strain>
    </source>
</reference>
<keyword evidence="3 6" id="KW-0238">DNA-binding</keyword>
<dbReference type="SUPFAM" id="SSF47729">
    <property type="entry name" value="IHF-like DNA-binding proteins"/>
    <property type="match status" value="1"/>
</dbReference>
<dbReference type="Pfam" id="PF00216">
    <property type="entry name" value="Bac_DNA_binding"/>
    <property type="match status" value="1"/>
</dbReference>
<dbReference type="GO" id="GO:0030261">
    <property type="term" value="P:chromosome condensation"/>
    <property type="evidence" value="ECO:0007669"/>
    <property type="project" value="UniProtKB-KW"/>
</dbReference>
<name>A0A2S0NAP5_9HYPH</name>
<sequence length="91" mass="9144">MTKNELIAAVAEAASLTKAQAGAAVDATFDAIAATLKAGGDVKLVGFGAFSVTKRAAREGRDPRTGKPVQIKASNAPKFSAGKGLKDAVNS</sequence>
<dbReference type="EMBL" id="CP027668">
    <property type="protein sequence ID" value="AVO45244.1"/>
    <property type="molecule type" value="Genomic_DNA"/>
</dbReference>
<evidence type="ECO:0000313" key="6">
    <source>
        <dbReference type="EMBL" id="AVO45244.1"/>
    </source>
</evidence>
<dbReference type="PRINTS" id="PR01727">
    <property type="entry name" value="DNABINDINGHU"/>
</dbReference>
<protein>
    <submittedName>
        <fullName evidence="6">DNA-binding protein HU</fullName>
    </submittedName>
</protein>
<gene>
    <name evidence="6" type="ORF">C6569_09325</name>
</gene>
<accession>A0A2S0NAP5</accession>
<feature type="compositionally biased region" description="Basic and acidic residues" evidence="5">
    <location>
        <begin position="56"/>
        <end position="65"/>
    </location>
</feature>
<proteinExistence type="inferred from homology"/>
<dbReference type="GO" id="GO:0003677">
    <property type="term" value="F:DNA binding"/>
    <property type="evidence" value="ECO:0007669"/>
    <property type="project" value="UniProtKB-KW"/>
</dbReference>
<dbReference type="InterPro" id="IPR010992">
    <property type="entry name" value="IHF-like_DNA-bd_dom_sf"/>
</dbReference>
<dbReference type="GO" id="GO:0005829">
    <property type="term" value="C:cytosol"/>
    <property type="evidence" value="ECO:0007669"/>
    <property type="project" value="TreeGrafter"/>
</dbReference>
<organism evidence="6 7">
    <name type="scientific">Phreatobacter cathodiphilus</name>
    <dbReference type="NCBI Taxonomy" id="1868589"/>
    <lineage>
        <taxon>Bacteria</taxon>
        <taxon>Pseudomonadati</taxon>
        <taxon>Pseudomonadota</taxon>
        <taxon>Alphaproteobacteria</taxon>
        <taxon>Hyphomicrobiales</taxon>
        <taxon>Phreatobacteraceae</taxon>
        <taxon>Phreatobacter</taxon>
    </lineage>
</organism>
<comment type="similarity">
    <text evidence="1 4">Belongs to the bacterial histone-like protein family.</text>
</comment>
<dbReference type="KEGG" id="phr:C6569_09325"/>
<dbReference type="PANTHER" id="PTHR33175:SF3">
    <property type="entry name" value="DNA-BINDING PROTEIN HU-BETA"/>
    <property type="match status" value="1"/>
</dbReference>
<dbReference type="GO" id="GO:0030527">
    <property type="term" value="F:structural constituent of chromatin"/>
    <property type="evidence" value="ECO:0007669"/>
    <property type="project" value="InterPro"/>
</dbReference>
<evidence type="ECO:0000256" key="3">
    <source>
        <dbReference type="ARBA" id="ARBA00023125"/>
    </source>
</evidence>
<dbReference type="InterPro" id="IPR000119">
    <property type="entry name" value="Hist_DNA-bd"/>
</dbReference>
<keyword evidence="7" id="KW-1185">Reference proteome</keyword>
<evidence type="ECO:0000256" key="5">
    <source>
        <dbReference type="SAM" id="MobiDB-lite"/>
    </source>
</evidence>
<dbReference type="RefSeq" id="WP_106748585.1">
    <property type="nucleotide sequence ID" value="NZ_CP027668.1"/>
</dbReference>
<keyword evidence="2" id="KW-0226">DNA condensation</keyword>
<dbReference type="Gene3D" id="4.10.520.10">
    <property type="entry name" value="IHF-like DNA-binding proteins"/>
    <property type="match status" value="1"/>
</dbReference>
<dbReference type="SMART" id="SM00411">
    <property type="entry name" value="BHL"/>
    <property type="match status" value="1"/>
</dbReference>
<evidence type="ECO:0000256" key="1">
    <source>
        <dbReference type="ARBA" id="ARBA00010529"/>
    </source>
</evidence>
<dbReference type="CDD" id="cd13831">
    <property type="entry name" value="HU"/>
    <property type="match status" value="1"/>
</dbReference>
<feature type="region of interest" description="Disordered" evidence="5">
    <location>
        <begin position="56"/>
        <end position="91"/>
    </location>
</feature>
<dbReference type="AlphaFoldDB" id="A0A2S0NAP5"/>
<evidence type="ECO:0000256" key="2">
    <source>
        <dbReference type="ARBA" id="ARBA00023067"/>
    </source>
</evidence>
<dbReference type="PANTHER" id="PTHR33175">
    <property type="entry name" value="DNA-BINDING PROTEIN HU"/>
    <property type="match status" value="1"/>
</dbReference>